<evidence type="ECO:0000313" key="2">
    <source>
        <dbReference type="Ensembl" id="ENSLBEP00000026248.1"/>
    </source>
</evidence>
<dbReference type="Proteomes" id="UP000261660">
    <property type="component" value="Unplaced"/>
</dbReference>
<reference evidence="2" key="2">
    <citation type="submission" date="2025-09" db="UniProtKB">
        <authorList>
            <consortium name="Ensembl"/>
        </authorList>
    </citation>
    <scope>IDENTIFICATION</scope>
</reference>
<dbReference type="PROSITE" id="PS50820">
    <property type="entry name" value="LCCL"/>
    <property type="match status" value="1"/>
</dbReference>
<dbReference type="SUPFAM" id="SSF69848">
    <property type="entry name" value="LCCL domain"/>
    <property type="match status" value="1"/>
</dbReference>
<dbReference type="InParanoid" id="A0A3Q3G5L4"/>
<organism evidence="2 3">
    <name type="scientific">Labrus bergylta</name>
    <name type="common">ballan wrasse</name>
    <dbReference type="NCBI Taxonomy" id="56723"/>
    <lineage>
        <taxon>Eukaryota</taxon>
        <taxon>Metazoa</taxon>
        <taxon>Chordata</taxon>
        <taxon>Craniata</taxon>
        <taxon>Vertebrata</taxon>
        <taxon>Euteleostomi</taxon>
        <taxon>Actinopterygii</taxon>
        <taxon>Neopterygii</taxon>
        <taxon>Teleostei</taxon>
        <taxon>Neoteleostei</taxon>
        <taxon>Acanthomorphata</taxon>
        <taxon>Eupercaria</taxon>
        <taxon>Labriformes</taxon>
        <taxon>Labridae</taxon>
        <taxon>Labrus</taxon>
    </lineage>
</organism>
<dbReference type="Ensembl" id="ENSLBET00000027542.1">
    <property type="protein sequence ID" value="ENSLBEP00000026248.1"/>
    <property type="gene ID" value="ENSLBEG00000019993.1"/>
</dbReference>
<accession>A0A3Q3G5L4</accession>
<dbReference type="AlphaFoldDB" id="A0A3Q3G5L4"/>
<feature type="domain" description="LCCL" evidence="1">
    <location>
        <begin position="35"/>
        <end position="87"/>
    </location>
</feature>
<dbReference type="Gene3D" id="2.170.130.20">
    <property type="entry name" value="LCCL-like domain"/>
    <property type="match status" value="1"/>
</dbReference>
<dbReference type="InterPro" id="IPR004043">
    <property type="entry name" value="LCCL"/>
</dbReference>
<reference evidence="2" key="1">
    <citation type="submission" date="2025-08" db="UniProtKB">
        <authorList>
            <consortium name="Ensembl"/>
        </authorList>
    </citation>
    <scope>IDENTIFICATION</scope>
</reference>
<dbReference type="STRING" id="56723.ENSLBEP00000026248"/>
<name>A0A3Q3G5L4_9LABR</name>
<dbReference type="SMART" id="SM00603">
    <property type="entry name" value="LCCL"/>
    <property type="match status" value="1"/>
</dbReference>
<sequence length="87" mass="9438">GWLVYWVNCYHGQCSLCLLTGPVYLLADWFDHWLMPYPVTCVTRGADLAEDGLVVLCPPDCTQGKVSVFGTGIYAAVSSVCGAAVHR</sequence>
<keyword evidence="3" id="KW-1185">Reference proteome</keyword>
<evidence type="ECO:0000313" key="3">
    <source>
        <dbReference type="Proteomes" id="UP000261660"/>
    </source>
</evidence>
<dbReference type="Pfam" id="PF03815">
    <property type="entry name" value="LCCL"/>
    <property type="match status" value="1"/>
</dbReference>
<dbReference type="GeneTree" id="ENSGT00940000178078"/>
<protein>
    <recommendedName>
        <fullName evidence="1">LCCL domain-containing protein</fullName>
    </recommendedName>
</protein>
<dbReference type="InterPro" id="IPR036609">
    <property type="entry name" value="LCCL_sf"/>
</dbReference>
<evidence type="ECO:0000259" key="1">
    <source>
        <dbReference type="PROSITE" id="PS50820"/>
    </source>
</evidence>
<proteinExistence type="predicted"/>